<evidence type="ECO:0000313" key="1">
    <source>
        <dbReference type="EMBL" id="JAP23025.1"/>
    </source>
</evidence>
<protein>
    <submittedName>
        <fullName evidence="1">Putative ovule protein</fullName>
    </submittedName>
</protein>
<sequence length="68" mass="7626">MLYGVVECCRISLLASAWACFVSKIADFLLCSTRNSSKFTWVPMLSLPVGFQFISPFGSFRLFIPVLL</sequence>
<reference evidence="1" key="1">
    <citation type="submission" date="2015-12" db="EMBL/GenBank/DDBJ databases">
        <title>Gene expression during late stages of embryo sac development: a critical building block for successful pollen-pistil interactions.</title>
        <authorList>
            <person name="Liu Y."/>
            <person name="Joly V."/>
            <person name="Sabar M."/>
            <person name="Matton D.P."/>
        </authorList>
    </citation>
    <scope>NUCLEOTIDE SEQUENCE</scope>
</reference>
<dbReference type="EMBL" id="GEDG01015922">
    <property type="protein sequence ID" value="JAP23025.1"/>
    <property type="molecule type" value="Transcribed_RNA"/>
</dbReference>
<accession>A0A0V0HRJ9</accession>
<name>A0A0V0HRJ9_SOLCH</name>
<proteinExistence type="predicted"/>
<dbReference type="AlphaFoldDB" id="A0A0V0HRJ9"/>
<organism evidence="1">
    <name type="scientific">Solanum chacoense</name>
    <name type="common">Chaco potato</name>
    <dbReference type="NCBI Taxonomy" id="4108"/>
    <lineage>
        <taxon>Eukaryota</taxon>
        <taxon>Viridiplantae</taxon>
        <taxon>Streptophyta</taxon>
        <taxon>Embryophyta</taxon>
        <taxon>Tracheophyta</taxon>
        <taxon>Spermatophyta</taxon>
        <taxon>Magnoliopsida</taxon>
        <taxon>eudicotyledons</taxon>
        <taxon>Gunneridae</taxon>
        <taxon>Pentapetalae</taxon>
        <taxon>asterids</taxon>
        <taxon>lamiids</taxon>
        <taxon>Solanales</taxon>
        <taxon>Solanaceae</taxon>
        <taxon>Solanoideae</taxon>
        <taxon>Solaneae</taxon>
        <taxon>Solanum</taxon>
    </lineage>
</organism>